<comment type="catalytic activity">
    <reaction evidence="10">
        <text>mandelate + O2 = phenylglyoxylate + H2O2</text>
        <dbReference type="Rhea" id="RHEA:68968"/>
        <dbReference type="ChEBI" id="CHEBI:15379"/>
        <dbReference type="ChEBI" id="CHEBI:16240"/>
        <dbReference type="ChEBI" id="CHEBI:25147"/>
        <dbReference type="ChEBI" id="CHEBI:36656"/>
    </reaction>
</comment>
<evidence type="ECO:0000256" key="5">
    <source>
        <dbReference type="ARBA" id="ARBA00022643"/>
    </source>
</evidence>
<evidence type="ECO:0000256" key="4">
    <source>
        <dbReference type="ARBA" id="ARBA00022630"/>
    </source>
</evidence>
<keyword evidence="4 15" id="KW-0285">Flavoprotein</keyword>
<feature type="binding site" evidence="15">
    <location>
        <position position="250"/>
    </location>
    <ligand>
        <name>FMN</name>
        <dbReference type="ChEBI" id="CHEBI:58210"/>
    </ligand>
</feature>
<dbReference type="PIRSF" id="PIRSF000138">
    <property type="entry name" value="Al-hdrx_acd_dh"/>
    <property type="match status" value="1"/>
</dbReference>
<evidence type="ECO:0000259" key="16">
    <source>
        <dbReference type="PROSITE" id="PS51349"/>
    </source>
</evidence>
<comment type="similarity">
    <text evidence="7">Belongs to the FMN-dependent alpha-hydroxy acid dehydrogenase family.</text>
</comment>
<reference evidence="17 18" key="1">
    <citation type="submission" date="2019-04" db="EMBL/GenBank/DDBJ databases">
        <title>Cohnella sp. nov., isolated from soil.</title>
        <authorList>
            <person name="Kim W."/>
        </authorList>
    </citation>
    <scope>NUCLEOTIDE SEQUENCE [LARGE SCALE GENOMIC DNA]</scope>
    <source>
        <strain evidence="17 18">CAU 1483</strain>
    </source>
</reference>
<evidence type="ECO:0000256" key="10">
    <source>
        <dbReference type="ARBA" id="ARBA00050549"/>
    </source>
</evidence>
<evidence type="ECO:0000256" key="6">
    <source>
        <dbReference type="ARBA" id="ARBA00023002"/>
    </source>
</evidence>
<feature type="binding site" evidence="15">
    <location>
        <position position="118"/>
    </location>
    <ligand>
        <name>FMN</name>
        <dbReference type="ChEBI" id="CHEBI:58210"/>
    </ligand>
</feature>
<feature type="binding site" evidence="15">
    <location>
        <position position="272"/>
    </location>
    <ligand>
        <name>FMN</name>
        <dbReference type="ChEBI" id="CHEBI:58210"/>
    </ligand>
</feature>
<dbReference type="Gene3D" id="3.20.20.70">
    <property type="entry name" value="Aldolase class I"/>
    <property type="match status" value="1"/>
</dbReference>
<evidence type="ECO:0000256" key="8">
    <source>
        <dbReference type="ARBA" id="ARBA00029513"/>
    </source>
</evidence>
<gene>
    <name evidence="17" type="ORF">E5161_01195</name>
</gene>
<feature type="binding site" evidence="15">
    <location>
        <begin position="328"/>
        <end position="329"/>
    </location>
    <ligand>
        <name>FMN</name>
        <dbReference type="ChEBI" id="CHEBI:58210"/>
    </ligand>
</feature>
<evidence type="ECO:0000256" key="7">
    <source>
        <dbReference type="ARBA" id="ARBA00024042"/>
    </source>
</evidence>
<keyword evidence="6" id="KW-0560">Oxidoreductase</keyword>
<feature type="binding site" evidence="15">
    <location>
        <position position="277"/>
    </location>
    <ligand>
        <name>glyoxylate</name>
        <dbReference type="ChEBI" id="CHEBI:36655"/>
    </ligand>
</feature>
<dbReference type="SUPFAM" id="SSF51395">
    <property type="entry name" value="FMN-linked oxidoreductases"/>
    <property type="match status" value="1"/>
</dbReference>
<feature type="binding site" evidence="15">
    <location>
        <position position="140"/>
    </location>
    <ligand>
        <name>FMN</name>
        <dbReference type="ChEBI" id="CHEBI:58210"/>
    </ligand>
</feature>
<feature type="binding site" evidence="15">
    <location>
        <begin position="305"/>
        <end position="309"/>
    </location>
    <ligand>
        <name>FMN</name>
        <dbReference type="ChEBI" id="CHEBI:58210"/>
    </ligand>
</feature>
<feature type="binding site" evidence="15">
    <location>
        <position position="36"/>
    </location>
    <ligand>
        <name>glyoxylate</name>
        <dbReference type="ChEBI" id="CHEBI:36655"/>
    </ligand>
</feature>
<dbReference type="PROSITE" id="PS51349">
    <property type="entry name" value="FMN_HYDROXY_ACID_DH_2"/>
    <property type="match status" value="1"/>
</dbReference>
<evidence type="ECO:0000256" key="9">
    <source>
        <dbReference type="ARBA" id="ARBA00048754"/>
    </source>
</evidence>
<dbReference type="GO" id="GO:0003973">
    <property type="term" value="F:(S)-2-hydroxy-acid oxidase activity"/>
    <property type="evidence" value="ECO:0007669"/>
    <property type="project" value="UniProtKB-EC"/>
</dbReference>
<comment type="catalytic activity">
    <reaction evidence="1">
        <text>a (2S)-2-hydroxycarboxylate + O2 = a 2-oxocarboxylate + H2O2</text>
        <dbReference type="Rhea" id="RHEA:16789"/>
        <dbReference type="ChEBI" id="CHEBI:15379"/>
        <dbReference type="ChEBI" id="CHEBI:16240"/>
        <dbReference type="ChEBI" id="CHEBI:35179"/>
        <dbReference type="ChEBI" id="CHEBI:58123"/>
        <dbReference type="EC" id="1.1.3.15"/>
    </reaction>
</comment>
<feature type="binding site" evidence="15">
    <location>
        <position position="177"/>
    </location>
    <ligand>
        <name>glyoxylate</name>
        <dbReference type="ChEBI" id="CHEBI:36655"/>
    </ligand>
</feature>
<keyword evidence="5 15" id="KW-0288">FMN</keyword>
<dbReference type="InterPro" id="IPR037396">
    <property type="entry name" value="FMN_HAD"/>
</dbReference>
<dbReference type="AlphaFoldDB" id="A0A4U0FJB5"/>
<feature type="active site" description="Proton acceptor" evidence="14">
    <location>
        <position position="274"/>
    </location>
</feature>
<accession>A0A4U0FJB5</accession>
<keyword evidence="18" id="KW-1185">Reference proteome</keyword>
<dbReference type="PANTHER" id="PTHR10578:SF143">
    <property type="entry name" value="FMN-DEPENDENT ALPHA-HYDROXY ACID DEHYDROGENASE PB1A11.03"/>
    <property type="match status" value="1"/>
</dbReference>
<dbReference type="PANTHER" id="PTHR10578">
    <property type="entry name" value="S -2-HYDROXY-ACID OXIDASE-RELATED"/>
    <property type="match status" value="1"/>
</dbReference>
<evidence type="ECO:0000256" key="11">
    <source>
        <dbReference type="ARBA" id="ARBA00050773"/>
    </source>
</evidence>
<name>A0A4U0FJB5_9BACL</name>
<evidence type="ECO:0000256" key="13">
    <source>
        <dbReference type="ARBA" id="ARBA00079803"/>
    </source>
</evidence>
<dbReference type="InterPro" id="IPR012133">
    <property type="entry name" value="Alpha-hydoxy_acid_DH_FMN"/>
</dbReference>
<comment type="caution">
    <text evidence="17">The sequence shown here is derived from an EMBL/GenBank/DDBJ whole genome shotgun (WGS) entry which is preliminary data.</text>
</comment>
<dbReference type="Pfam" id="PF01070">
    <property type="entry name" value="FMN_dh"/>
    <property type="match status" value="1"/>
</dbReference>
<proteinExistence type="inferred from homology"/>
<comment type="catalytic activity">
    <reaction evidence="12">
        <text>2-hydroxyoctanoate + O2 = 2-oxooctanoate + H2O2</text>
        <dbReference type="Rhea" id="RHEA:67940"/>
        <dbReference type="ChEBI" id="CHEBI:15379"/>
        <dbReference type="ChEBI" id="CHEBI:16240"/>
        <dbReference type="ChEBI" id="CHEBI:133514"/>
        <dbReference type="ChEBI" id="CHEBI:176689"/>
    </reaction>
</comment>
<evidence type="ECO:0000256" key="3">
    <source>
        <dbReference type="ARBA" id="ARBA00013087"/>
    </source>
</evidence>
<evidence type="ECO:0000313" key="18">
    <source>
        <dbReference type="Proteomes" id="UP000309673"/>
    </source>
</evidence>
<dbReference type="InterPro" id="IPR013785">
    <property type="entry name" value="Aldolase_TIM"/>
</dbReference>
<organism evidence="17 18">
    <name type="scientific">Cohnella pontilimi</name>
    <dbReference type="NCBI Taxonomy" id="2564100"/>
    <lineage>
        <taxon>Bacteria</taxon>
        <taxon>Bacillati</taxon>
        <taxon>Bacillota</taxon>
        <taxon>Bacilli</taxon>
        <taxon>Bacillales</taxon>
        <taxon>Paenibacillaceae</taxon>
        <taxon>Cohnella</taxon>
    </lineage>
</organism>
<feature type="binding site" evidence="15">
    <location>
        <position position="274"/>
    </location>
    <ligand>
        <name>glyoxylate</name>
        <dbReference type="ChEBI" id="CHEBI:36655"/>
    </ligand>
</feature>
<dbReference type="InterPro" id="IPR008259">
    <property type="entry name" value="FMN_hydac_DH_AS"/>
</dbReference>
<dbReference type="InterPro" id="IPR000262">
    <property type="entry name" value="FMN-dep_DH"/>
</dbReference>
<dbReference type="Proteomes" id="UP000309673">
    <property type="component" value="Unassembled WGS sequence"/>
</dbReference>
<dbReference type="EC" id="1.1.3.15" evidence="3"/>
<dbReference type="GO" id="GO:0010181">
    <property type="term" value="F:FMN binding"/>
    <property type="evidence" value="ECO:0007669"/>
    <property type="project" value="InterPro"/>
</dbReference>
<feature type="binding site" evidence="15">
    <location>
        <begin position="89"/>
        <end position="91"/>
    </location>
    <ligand>
        <name>FMN</name>
        <dbReference type="ChEBI" id="CHEBI:58210"/>
    </ligand>
</feature>
<dbReference type="OrthoDB" id="9770452at2"/>
<comment type="catalytic activity">
    <reaction evidence="11">
        <text>2-hydroxyoctadecanoate + O2 = 2-oxooctadecanoate + H2O2</text>
        <dbReference type="Rhea" id="RHEA:68964"/>
        <dbReference type="ChEBI" id="CHEBI:15379"/>
        <dbReference type="ChEBI" id="CHEBI:16240"/>
        <dbReference type="ChEBI" id="CHEBI:17162"/>
        <dbReference type="ChEBI" id="CHEBI:76724"/>
    </reaction>
</comment>
<evidence type="ECO:0000313" key="17">
    <source>
        <dbReference type="EMBL" id="TJY44574.1"/>
    </source>
</evidence>
<feature type="binding site" evidence="15">
    <location>
        <position position="142"/>
    </location>
    <ligand>
        <name>glyoxylate</name>
        <dbReference type="ChEBI" id="CHEBI:36655"/>
    </ligand>
</feature>
<feature type="binding site" evidence="15">
    <location>
        <position position="168"/>
    </location>
    <ligand>
        <name>FMN</name>
        <dbReference type="ChEBI" id="CHEBI:58210"/>
    </ligand>
</feature>
<evidence type="ECO:0000256" key="2">
    <source>
        <dbReference type="ARBA" id="ARBA00001917"/>
    </source>
</evidence>
<comment type="catalytic activity">
    <reaction evidence="9">
        <text>(S)-lactate + O2 = pyruvate + H2O2</text>
        <dbReference type="Rhea" id="RHEA:55868"/>
        <dbReference type="ChEBI" id="CHEBI:15361"/>
        <dbReference type="ChEBI" id="CHEBI:15379"/>
        <dbReference type="ChEBI" id="CHEBI:16240"/>
        <dbReference type="ChEBI" id="CHEBI:16651"/>
    </reaction>
    <physiologicalReaction direction="left-to-right" evidence="9">
        <dbReference type="Rhea" id="RHEA:55869"/>
    </physiologicalReaction>
</comment>
<evidence type="ECO:0000256" key="1">
    <source>
        <dbReference type="ARBA" id="ARBA00000616"/>
    </source>
</evidence>
<dbReference type="PROSITE" id="PS00557">
    <property type="entry name" value="FMN_HYDROXY_ACID_DH_1"/>
    <property type="match status" value="1"/>
</dbReference>
<dbReference type="EMBL" id="SUPK01000001">
    <property type="protein sequence ID" value="TJY44574.1"/>
    <property type="molecule type" value="Genomic_DNA"/>
</dbReference>
<dbReference type="FunFam" id="3.20.20.70:FF:000029">
    <property type="entry name" value="L-lactate dehydrogenase"/>
    <property type="match status" value="1"/>
</dbReference>
<protein>
    <recommendedName>
        <fullName evidence="8">L-lactate oxidase</fullName>
        <ecNumber evidence="3">1.1.3.15</ecNumber>
    </recommendedName>
    <alternativeName>
        <fullName evidence="13">(S)-2-hydroxy-acid oxidase</fullName>
    </alternativeName>
</protein>
<comment type="cofactor">
    <cofactor evidence="2">
        <name>FMN</name>
        <dbReference type="ChEBI" id="CHEBI:58210"/>
    </cofactor>
</comment>
<sequence length="381" mass="41673">MSFYELGDERAKQFPVSFTDWEAKARELLAAGPFGYVFGGAGAGDTMEANLRGLRQYRLQPRICCDVSETDIGIELLGRKANVPFLLAPIGVNSIFHPDSEMAVAKAAAKLGVPYVLSNVSSTSMEKIADTMGEALRWFQLYPPRNEELTRSFLRRAEQSGYSAIVVTVDSTLLGWRETDLHNAYLPFLEGHGMANYFSDPVFLSQLKQSPEDDLKQAVLKALSEGNNTRLSWKHFSTLRDWTKLPILLKGITHPHDALLAIEHGADGIIVSNHGGRQLDGAIGTIEALPEIIKSVSDKVPIIVDGGFRRGADILKGIALGATAVQIGRPYIYGLAVGGQAGVEQVILNLTAETELQLAISGKSRIRDVDRSMIWKIDQPL</sequence>
<evidence type="ECO:0000256" key="12">
    <source>
        <dbReference type="ARBA" id="ARBA00052949"/>
    </source>
</evidence>
<evidence type="ECO:0000256" key="15">
    <source>
        <dbReference type="PIRSR" id="PIRSR000138-2"/>
    </source>
</evidence>
<evidence type="ECO:0000256" key="14">
    <source>
        <dbReference type="PIRSR" id="PIRSR000138-1"/>
    </source>
</evidence>
<feature type="domain" description="FMN hydroxy acid dehydrogenase" evidence="16">
    <location>
        <begin position="10"/>
        <end position="379"/>
    </location>
</feature>